<keyword evidence="2" id="KW-0762">Sugar transport</keyword>
<feature type="signal peptide" evidence="1">
    <location>
        <begin position="1"/>
        <end position="29"/>
    </location>
</feature>
<comment type="caution">
    <text evidence="2">The sequence shown here is derived from an EMBL/GenBank/DDBJ whole genome shotgun (WGS) entry which is preliminary data.</text>
</comment>
<proteinExistence type="predicted"/>
<dbReference type="InterPro" id="IPR014710">
    <property type="entry name" value="RmlC-like_jellyroll"/>
</dbReference>
<dbReference type="STRING" id="50340.PF66_05311"/>
<organism evidence="2 3">
    <name type="scientific">Pseudomonas asplenii</name>
    <dbReference type="NCBI Taxonomy" id="53407"/>
    <lineage>
        <taxon>Bacteria</taxon>
        <taxon>Pseudomonadati</taxon>
        <taxon>Pseudomonadota</taxon>
        <taxon>Gammaproteobacteria</taxon>
        <taxon>Pseudomonadales</taxon>
        <taxon>Pseudomonadaceae</taxon>
        <taxon>Pseudomonas</taxon>
    </lineage>
</organism>
<keyword evidence="3" id="KW-1185">Reference proteome</keyword>
<reference evidence="2 3" key="1">
    <citation type="journal article" date="2015" name="PLoS ONE">
        <title>Rice-Infecting Pseudomonas Genomes Are Highly Accessorized and Harbor Multiple Putative Virulence Mechanisms to Cause Sheath Brown Rot.</title>
        <authorList>
            <person name="Quibod I.L."/>
            <person name="Grande G."/>
            <person name="Oreiro E.G."/>
            <person name="Borja F.N."/>
            <person name="Dossa G.S."/>
            <person name="Mauleon R."/>
            <person name="Cruz C.V."/>
            <person name="Oliva R."/>
        </authorList>
    </citation>
    <scope>NUCLEOTIDE SEQUENCE [LARGE SCALE GENOMIC DNA]</scope>
    <source>
        <strain evidence="2 3">IRRI 6609</strain>
    </source>
</reference>
<dbReference type="EMBL" id="JSYZ01000022">
    <property type="protein sequence ID" value="KPA88257.1"/>
    <property type="molecule type" value="Genomic_DNA"/>
</dbReference>
<evidence type="ECO:0000256" key="1">
    <source>
        <dbReference type="SAM" id="SignalP"/>
    </source>
</evidence>
<dbReference type="Proteomes" id="UP000037931">
    <property type="component" value="Unassembled WGS sequence"/>
</dbReference>
<evidence type="ECO:0000313" key="2">
    <source>
        <dbReference type="EMBL" id="KPA88257.1"/>
    </source>
</evidence>
<feature type="chain" id="PRO_5005860996" evidence="1">
    <location>
        <begin position="30"/>
        <end position="233"/>
    </location>
</feature>
<dbReference type="PATRIC" id="fig|50340.43.peg.3021"/>
<keyword evidence="1" id="KW-0732">Signal</keyword>
<name>A0A0N0VIJ0_9PSED</name>
<dbReference type="AlphaFoldDB" id="A0A0N0VIJ0"/>
<sequence precursor="true">MILPGKGKRVLLSNMLGLVALFSVALVDAADSNSVSPPDHYSKKYTNAQFYKDGIFQKDVAKKAVEDMLDFYKEDYTSLMDSKIWVSDFGLGDFEHVGLSSVTWFNSQKSAYFAMTMYLLPGQMIPEHIHRPISTPPAKPAKDEAWRVFHGFVYNFSEVGSVTKDTPPIPSSFGPVHSGNMTILKKGEISSLKKIETWHFMMAGPEGAVVDEYGSNHDRRGWFSSNPKVHPTD</sequence>
<accession>A0A0N0VIJ0</accession>
<evidence type="ECO:0000313" key="3">
    <source>
        <dbReference type="Proteomes" id="UP000037931"/>
    </source>
</evidence>
<protein>
    <submittedName>
        <fullName evidence="2">ABC-type sugar transport system, auxiliary component</fullName>
    </submittedName>
</protein>
<gene>
    <name evidence="2" type="ORF">PF66_05311</name>
</gene>
<keyword evidence="2" id="KW-0813">Transport</keyword>
<dbReference type="Gene3D" id="2.60.120.10">
    <property type="entry name" value="Jelly Rolls"/>
    <property type="match status" value="1"/>
</dbReference>